<dbReference type="AlphaFoldDB" id="A0A1W5RN10"/>
<accession>A0A1W5RN10</accession>
<dbReference type="EMBL" id="KY114065">
    <property type="protein sequence ID" value="AQU64569.1"/>
    <property type="molecule type" value="Genomic_DNA"/>
</dbReference>
<evidence type="ECO:0008006" key="5">
    <source>
        <dbReference type="Google" id="ProtNLM"/>
    </source>
</evidence>
<gene>
    <name evidence="4" type="primary">orf140</name>
</gene>
<feature type="signal peptide" evidence="3">
    <location>
        <begin position="1"/>
        <end position="23"/>
    </location>
</feature>
<feature type="region of interest" description="Disordered" evidence="1">
    <location>
        <begin position="31"/>
        <end position="51"/>
    </location>
</feature>
<keyword evidence="3" id="KW-0732">Signal</keyword>
<protein>
    <recommendedName>
        <fullName evidence="5">Transmembrane protein</fullName>
    </recommendedName>
</protein>
<evidence type="ECO:0000256" key="1">
    <source>
        <dbReference type="SAM" id="MobiDB-lite"/>
    </source>
</evidence>
<reference evidence="4" key="1">
    <citation type="journal article" date="2017" name="PeerJ">
        <title>lastomes of the green algae Hydrodictyon reticulatum and Pediastrum duplex (Sphaeropleales, Chlorophyceae).</title>
        <authorList>
            <person name="McManus H.A."/>
            <person name="Sanchez D."/>
            <person name="Karol K.G."/>
        </authorList>
    </citation>
    <scope>NUCLEOTIDE SEQUENCE</scope>
</reference>
<evidence type="ECO:0000313" key="4">
    <source>
        <dbReference type="EMBL" id="AQU64569.1"/>
    </source>
</evidence>
<geneLocation type="chloroplast" evidence="4"/>
<keyword evidence="2" id="KW-0472">Membrane</keyword>
<evidence type="ECO:0000256" key="2">
    <source>
        <dbReference type="SAM" id="Phobius"/>
    </source>
</evidence>
<proteinExistence type="predicted"/>
<feature type="transmembrane region" description="Helical" evidence="2">
    <location>
        <begin position="87"/>
        <end position="109"/>
    </location>
</feature>
<organism evidence="4">
    <name type="scientific">Hydrodictyon reticulatum</name>
    <name type="common">Water net</name>
    <name type="synonym">Conferva reticulatum</name>
    <dbReference type="NCBI Taxonomy" id="3107"/>
    <lineage>
        <taxon>Eukaryota</taxon>
        <taxon>Viridiplantae</taxon>
        <taxon>Chlorophyta</taxon>
        <taxon>core chlorophytes</taxon>
        <taxon>Chlorophyceae</taxon>
        <taxon>CS clade</taxon>
        <taxon>Sphaeropleales</taxon>
        <taxon>Hydrodictyaceae</taxon>
        <taxon>Hydrodictyon</taxon>
    </lineage>
</organism>
<keyword evidence="2" id="KW-1133">Transmembrane helix</keyword>
<sequence>MQPFHMQPLLCFAPFHAFASASAERATHSEKAKGSGVTHSEMKQRSADSNVQRTHSKGVSFFVSLLVCFASPSLCFILCFDLLCFALLCFALLCFALLCFALLCFLLRFSEVEKRRIEPLLCFITPLQSEECKAKKEAKQ</sequence>
<feature type="chain" id="PRO_5012822911" description="Transmembrane protein" evidence="3">
    <location>
        <begin position="24"/>
        <end position="140"/>
    </location>
</feature>
<keyword evidence="2" id="KW-0812">Transmembrane</keyword>
<keyword evidence="4" id="KW-0934">Plastid</keyword>
<keyword evidence="4" id="KW-0150">Chloroplast</keyword>
<dbReference type="GeneID" id="32880274"/>
<evidence type="ECO:0000256" key="3">
    <source>
        <dbReference type="SAM" id="SignalP"/>
    </source>
</evidence>
<feature type="transmembrane region" description="Helical" evidence="2">
    <location>
        <begin position="59"/>
        <end position="80"/>
    </location>
</feature>
<name>A0A1W5RN10_HYDRE</name>
<dbReference type="RefSeq" id="YP_009364156.1">
    <property type="nucleotide sequence ID" value="NC_034655.1"/>
</dbReference>